<dbReference type="EMBL" id="JACAGC010000008">
    <property type="protein sequence ID" value="KAF6351588.1"/>
    <property type="molecule type" value="Genomic_DNA"/>
</dbReference>
<name>A0A7J7XPW0_RHIFE</name>
<proteinExistence type="predicted"/>
<feature type="signal peptide" evidence="1">
    <location>
        <begin position="1"/>
        <end position="27"/>
    </location>
</feature>
<comment type="caution">
    <text evidence="2">The sequence shown here is derived from an EMBL/GenBank/DDBJ whole genome shotgun (WGS) entry which is preliminary data.</text>
</comment>
<organism evidence="2 3">
    <name type="scientific">Rhinolophus ferrumequinum</name>
    <name type="common">Greater horseshoe bat</name>
    <dbReference type="NCBI Taxonomy" id="59479"/>
    <lineage>
        <taxon>Eukaryota</taxon>
        <taxon>Metazoa</taxon>
        <taxon>Chordata</taxon>
        <taxon>Craniata</taxon>
        <taxon>Vertebrata</taxon>
        <taxon>Euteleostomi</taxon>
        <taxon>Mammalia</taxon>
        <taxon>Eutheria</taxon>
        <taxon>Laurasiatheria</taxon>
        <taxon>Chiroptera</taxon>
        <taxon>Yinpterochiroptera</taxon>
        <taxon>Rhinolophoidea</taxon>
        <taxon>Rhinolophidae</taxon>
        <taxon>Rhinolophinae</taxon>
        <taxon>Rhinolophus</taxon>
    </lineage>
</organism>
<gene>
    <name evidence="2" type="ORF">mRhiFer1_010106</name>
</gene>
<dbReference type="Proteomes" id="UP000585614">
    <property type="component" value="Unassembled WGS sequence"/>
</dbReference>
<reference evidence="2 3" key="1">
    <citation type="journal article" date="2020" name="Nature">
        <title>Six reference-quality genomes reveal evolution of bat adaptations.</title>
        <authorList>
            <person name="Jebb D."/>
            <person name="Huang Z."/>
            <person name="Pippel M."/>
            <person name="Hughes G.M."/>
            <person name="Lavrichenko K."/>
            <person name="Devanna P."/>
            <person name="Winkler S."/>
            <person name="Jermiin L.S."/>
            <person name="Skirmuntt E.C."/>
            <person name="Katzourakis A."/>
            <person name="Burkitt-Gray L."/>
            <person name="Ray D.A."/>
            <person name="Sullivan K.A.M."/>
            <person name="Roscito J.G."/>
            <person name="Kirilenko B.M."/>
            <person name="Davalos L.M."/>
            <person name="Corthals A.P."/>
            <person name="Power M.L."/>
            <person name="Jones G."/>
            <person name="Ransome R.D."/>
            <person name="Dechmann D.K.N."/>
            <person name="Locatelli A.G."/>
            <person name="Puechmaille S.J."/>
            <person name="Fedrigo O."/>
            <person name="Jarvis E.D."/>
            <person name="Hiller M."/>
            <person name="Vernes S.C."/>
            <person name="Myers E.W."/>
            <person name="Teeling E.C."/>
        </authorList>
    </citation>
    <scope>NUCLEOTIDE SEQUENCE [LARGE SCALE GENOMIC DNA]</scope>
    <source>
        <strain evidence="2">MRhiFer1</strain>
        <tissue evidence="2">Lung</tissue>
    </source>
</reference>
<evidence type="ECO:0000313" key="3">
    <source>
        <dbReference type="Proteomes" id="UP000585614"/>
    </source>
</evidence>
<protein>
    <submittedName>
        <fullName evidence="2">Uncharacterized protein</fullName>
    </submittedName>
</protein>
<accession>A0A7J7XPW0</accession>
<sequence>MIRESMESLAFVFICLFCFAPIHFLKSQLQQTPWCLRGAQLEFRETETKGGEPSSLIRRALIPKISGESLLLYFSLSFGYLVLDMRSFAELGSKLGQLKSQPSYWSHSCKGENSEKHPCKAVYEHLE</sequence>
<feature type="chain" id="PRO_5029849151" evidence="1">
    <location>
        <begin position="28"/>
        <end position="127"/>
    </location>
</feature>
<evidence type="ECO:0000256" key="1">
    <source>
        <dbReference type="SAM" id="SignalP"/>
    </source>
</evidence>
<evidence type="ECO:0000313" key="2">
    <source>
        <dbReference type="EMBL" id="KAF6351588.1"/>
    </source>
</evidence>
<keyword evidence="1" id="KW-0732">Signal</keyword>
<dbReference type="AlphaFoldDB" id="A0A7J7XPW0"/>